<gene>
    <name evidence="5" type="ORF">EDD40_2572</name>
</gene>
<dbReference type="AlphaFoldDB" id="A0A3N1H424"/>
<dbReference type="InterPro" id="IPR036390">
    <property type="entry name" value="WH_DNA-bd_sf"/>
</dbReference>
<accession>A0A3N1H424</accession>
<keyword evidence="1" id="KW-0805">Transcription regulation</keyword>
<dbReference type="SUPFAM" id="SSF46785">
    <property type="entry name" value="Winged helix' DNA-binding domain"/>
    <property type="match status" value="1"/>
</dbReference>
<evidence type="ECO:0000313" key="5">
    <source>
        <dbReference type="EMBL" id="ROP37270.1"/>
    </source>
</evidence>
<comment type="caution">
    <text evidence="5">The sequence shown here is derived from an EMBL/GenBank/DDBJ whole genome shotgun (WGS) entry which is preliminary data.</text>
</comment>
<dbReference type="GO" id="GO:0003700">
    <property type="term" value="F:DNA-binding transcription factor activity"/>
    <property type="evidence" value="ECO:0007669"/>
    <property type="project" value="InterPro"/>
</dbReference>
<dbReference type="OrthoDB" id="5182935at2"/>
<evidence type="ECO:0000256" key="3">
    <source>
        <dbReference type="ARBA" id="ARBA00023163"/>
    </source>
</evidence>
<dbReference type="GO" id="GO:0003677">
    <property type="term" value="F:DNA binding"/>
    <property type="evidence" value="ECO:0007669"/>
    <property type="project" value="UniProtKB-KW"/>
</dbReference>
<reference evidence="5 6" key="1">
    <citation type="submission" date="2018-11" db="EMBL/GenBank/DDBJ databases">
        <title>Sequencing the genomes of 1000 actinobacteria strains.</title>
        <authorList>
            <person name="Klenk H.-P."/>
        </authorList>
    </citation>
    <scope>NUCLEOTIDE SEQUENCE [LARGE SCALE GENOMIC DNA]</scope>
    <source>
        <strain evidence="5 6">DSM 44231</strain>
    </source>
</reference>
<proteinExistence type="predicted"/>
<dbReference type="SMART" id="SM00895">
    <property type="entry name" value="FCD"/>
    <property type="match status" value="1"/>
</dbReference>
<evidence type="ECO:0000259" key="4">
    <source>
        <dbReference type="PROSITE" id="PS50949"/>
    </source>
</evidence>
<keyword evidence="3" id="KW-0804">Transcription</keyword>
<dbReference type="InterPro" id="IPR036388">
    <property type="entry name" value="WH-like_DNA-bd_sf"/>
</dbReference>
<dbReference type="Pfam" id="PF00392">
    <property type="entry name" value="GntR"/>
    <property type="match status" value="1"/>
</dbReference>
<evidence type="ECO:0000256" key="2">
    <source>
        <dbReference type="ARBA" id="ARBA00023125"/>
    </source>
</evidence>
<dbReference type="InterPro" id="IPR008920">
    <property type="entry name" value="TF_FadR/GntR_C"/>
</dbReference>
<dbReference type="Pfam" id="PF07729">
    <property type="entry name" value="FCD"/>
    <property type="match status" value="1"/>
</dbReference>
<dbReference type="Proteomes" id="UP000268727">
    <property type="component" value="Unassembled WGS sequence"/>
</dbReference>
<dbReference type="Gene3D" id="1.10.10.10">
    <property type="entry name" value="Winged helix-like DNA-binding domain superfamily/Winged helix DNA-binding domain"/>
    <property type="match status" value="1"/>
</dbReference>
<dbReference type="CDD" id="cd07377">
    <property type="entry name" value="WHTH_GntR"/>
    <property type="match status" value="1"/>
</dbReference>
<protein>
    <submittedName>
        <fullName evidence="5">DNA-binding GntR family transcriptional regulator</fullName>
    </submittedName>
</protein>
<dbReference type="PANTHER" id="PTHR43537:SF5">
    <property type="entry name" value="UXU OPERON TRANSCRIPTIONAL REGULATOR"/>
    <property type="match status" value="1"/>
</dbReference>
<dbReference type="InterPro" id="IPR000524">
    <property type="entry name" value="Tscrpt_reg_HTH_GntR"/>
</dbReference>
<dbReference type="SMART" id="SM00345">
    <property type="entry name" value="HTH_GNTR"/>
    <property type="match status" value="1"/>
</dbReference>
<dbReference type="EMBL" id="RJKM01000001">
    <property type="protein sequence ID" value="ROP37270.1"/>
    <property type="molecule type" value="Genomic_DNA"/>
</dbReference>
<evidence type="ECO:0000313" key="6">
    <source>
        <dbReference type="Proteomes" id="UP000268727"/>
    </source>
</evidence>
<dbReference type="PROSITE" id="PS50949">
    <property type="entry name" value="HTH_GNTR"/>
    <property type="match status" value="1"/>
</dbReference>
<dbReference type="Gene3D" id="1.20.120.530">
    <property type="entry name" value="GntR ligand-binding domain-like"/>
    <property type="match status" value="1"/>
</dbReference>
<keyword evidence="2 5" id="KW-0238">DNA-binding</keyword>
<feature type="domain" description="HTH gntR-type" evidence="4">
    <location>
        <begin position="12"/>
        <end position="79"/>
    </location>
</feature>
<organism evidence="5 6">
    <name type="scientific">Saccharothrix texasensis</name>
    <dbReference type="NCBI Taxonomy" id="103734"/>
    <lineage>
        <taxon>Bacteria</taxon>
        <taxon>Bacillati</taxon>
        <taxon>Actinomycetota</taxon>
        <taxon>Actinomycetes</taxon>
        <taxon>Pseudonocardiales</taxon>
        <taxon>Pseudonocardiaceae</taxon>
        <taxon>Saccharothrix</taxon>
    </lineage>
</organism>
<name>A0A3N1H424_9PSEU</name>
<dbReference type="PANTHER" id="PTHR43537">
    <property type="entry name" value="TRANSCRIPTIONAL REGULATOR, GNTR FAMILY"/>
    <property type="match status" value="1"/>
</dbReference>
<dbReference type="SUPFAM" id="SSF48008">
    <property type="entry name" value="GntR ligand-binding domain-like"/>
    <property type="match status" value="1"/>
</dbReference>
<dbReference type="InterPro" id="IPR011711">
    <property type="entry name" value="GntR_C"/>
</dbReference>
<keyword evidence="6" id="KW-1185">Reference proteome</keyword>
<evidence type="ECO:0000256" key="1">
    <source>
        <dbReference type="ARBA" id="ARBA00023015"/>
    </source>
</evidence>
<sequence>MLDRPEPEPQTGSVTDAAYRHLKEQVLTGCLRPGEELREARLAQLTGFGRSPIREALRRLVQEGFIEVRPRLGYRVTAITLAGVRDLFEMRLLLEPAAVELAARRAPLETLEALAPPVHVTYTQDDTEVRRQLLTTNREFHVRIARASGNDRLAHAIEGLLDEMQRLLFVSIGRRGLPPDHTHEHTVLHDALLRRDAPAARNLAMTHVQASRRLVLEHFLG</sequence>